<evidence type="ECO:0000313" key="1">
    <source>
        <dbReference type="EMBL" id="GAA4190696.1"/>
    </source>
</evidence>
<gene>
    <name evidence="1" type="ORF">GCM10022252_29370</name>
</gene>
<accession>A0ABP8AU99</accession>
<proteinExistence type="predicted"/>
<dbReference type="Proteomes" id="UP001501251">
    <property type="component" value="Unassembled WGS sequence"/>
</dbReference>
<evidence type="ECO:0000313" key="2">
    <source>
        <dbReference type="Proteomes" id="UP001501251"/>
    </source>
</evidence>
<protein>
    <recommendedName>
        <fullName evidence="3">Transcription factor zinc-finger domain-containing protein</fullName>
    </recommendedName>
</protein>
<dbReference type="EMBL" id="BAABAQ010000004">
    <property type="protein sequence ID" value="GAA4190696.1"/>
    <property type="molecule type" value="Genomic_DNA"/>
</dbReference>
<keyword evidence="2" id="KW-1185">Reference proteome</keyword>
<reference evidence="2" key="1">
    <citation type="journal article" date="2019" name="Int. J. Syst. Evol. Microbiol.">
        <title>The Global Catalogue of Microorganisms (GCM) 10K type strain sequencing project: providing services to taxonomists for standard genome sequencing and annotation.</title>
        <authorList>
            <consortium name="The Broad Institute Genomics Platform"/>
            <consortium name="The Broad Institute Genome Sequencing Center for Infectious Disease"/>
            <person name="Wu L."/>
            <person name="Ma J."/>
        </authorList>
    </citation>
    <scope>NUCLEOTIDE SEQUENCE [LARGE SCALE GENOMIC DNA]</scope>
    <source>
        <strain evidence="2">JCM 17388</strain>
    </source>
</reference>
<name>A0ABP8AU99_9ACTN</name>
<evidence type="ECO:0008006" key="3">
    <source>
        <dbReference type="Google" id="ProtNLM"/>
    </source>
</evidence>
<sequence length="103" mass="10945">MPCFSCGARQTDPIRGSSPWTRGVRHEAQVLICPDCRRTHEADLDTCSLCGSVALICRLGEVECRSCGSVRLARGNGGLAASHAPGLADEVEAALARVLRRVP</sequence>
<dbReference type="RefSeq" id="WP_344918388.1">
    <property type="nucleotide sequence ID" value="NZ_BAABAQ010000004.1"/>
</dbReference>
<organism evidence="1 2">
    <name type="scientific">Streptosporangium oxazolinicum</name>
    <dbReference type="NCBI Taxonomy" id="909287"/>
    <lineage>
        <taxon>Bacteria</taxon>
        <taxon>Bacillati</taxon>
        <taxon>Actinomycetota</taxon>
        <taxon>Actinomycetes</taxon>
        <taxon>Streptosporangiales</taxon>
        <taxon>Streptosporangiaceae</taxon>
        <taxon>Streptosporangium</taxon>
    </lineage>
</organism>
<comment type="caution">
    <text evidence="1">The sequence shown here is derived from an EMBL/GenBank/DDBJ whole genome shotgun (WGS) entry which is preliminary data.</text>
</comment>